<dbReference type="EMBL" id="JAAGWZ010000002">
    <property type="protein sequence ID" value="NEM90967.1"/>
    <property type="molecule type" value="Genomic_DNA"/>
</dbReference>
<accession>A0A7C9PMQ1</accession>
<reference evidence="1 2" key="1">
    <citation type="journal article" date="2014" name="Int. J. Syst. Evol. Microbiol.">
        <title>Description of Galbitalea soli gen. nov., sp. nov., and Frondihabitans sucicola sp. nov.</title>
        <authorList>
            <person name="Kim S.J."/>
            <person name="Lim J.M."/>
            <person name="Ahn J.H."/>
            <person name="Weon H.Y."/>
            <person name="Hamada M."/>
            <person name="Suzuki K."/>
            <person name="Ahn T.Y."/>
            <person name="Kwon S.W."/>
        </authorList>
    </citation>
    <scope>NUCLEOTIDE SEQUENCE [LARGE SCALE GENOMIC DNA]</scope>
    <source>
        <strain evidence="1 2">NBRC 108727</strain>
    </source>
</reference>
<dbReference type="InterPro" id="IPR023393">
    <property type="entry name" value="START-like_dom_sf"/>
</dbReference>
<dbReference type="AlphaFoldDB" id="A0A7C9PMQ1"/>
<gene>
    <name evidence="1" type="ORF">G3T37_06315</name>
</gene>
<evidence type="ECO:0000313" key="2">
    <source>
        <dbReference type="Proteomes" id="UP000479756"/>
    </source>
</evidence>
<dbReference type="Proteomes" id="UP000479756">
    <property type="component" value="Unassembled WGS sequence"/>
</dbReference>
<dbReference type="Gene3D" id="3.30.530.20">
    <property type="match status" value="1"/>
</dbReference>
<name>A0A7C9PMQ1_9MICO</name>
<dbReference type="InterPro" id="IPR019587">
    <property type="entry name" value="Polyketide_cyclase/dehydratase"/>
</dbReference>
<dbReference type="SUPFAM" id="SSF55961">
    <property type="entry name" value="Bet v1-like"/>
    <property type="match status" value="1"/>
</dbReference>
<sequence>MTEYSTIQKSTTIAAAPTAILPRLTDFHRWVEWSPWEGLDPALERSYTGADNAVGAEYAWNGNRKAGAGTMRLEEVRDDSVNIALTFTRPFSSASRVRFNLTPSAAGTEVVWTMESPKTIGSRIFGLIMNMEKMIGSDLDKGLASLKRVVEGAA</sequence>
<keyword evidence="2" id="KW-1185">Reference proteome</keyword>
<organism evidence="1 2">
    <name type="scientific">Galbitalea soli</name>
    <dbReference type="NCBI Taxonomy" id="1268042"/>
    <lineage>
        <taxon>Bacteria</taxon>
        <taxon>Bacillati</taxon>
        <taxon>Actinomycetota</taxon>
        <taxon>Actinomycetes</taxon>
        <taxon>Micrococcales</taxon>
        <taxon>Microbacteriaceae</taxon>
        <taxon>Galbitalea</taxon>
    </lineage>
</organism>
<dbReference type="Pfam" id="PF10604">
    <property type="entry name" value="Polyketide_cyc2"/>
    <property type="match status" value="1"/>
</dbReference>
<dbReference type="CDD" id="cd07818">
    <property type="entry name" value="SRPBCC_1"/>
    <property type="match status" value="1"/>
</dbReference>
<protein>
    <submittedName>
        <fullName evidence="1">SRPBCC family protein</fullName>
    </submittedName>
</protein>
<proteinExistence type="predicted"/>
<evidence type="ECO:0000313" key="1">
    <source>
        <dbReference type="EMBL" id="NEM90967.1"/>
    </source>
</evidence>
<dbReference type="RefSeq" id="WP_163472664.1">
    <property type="nucleotide sequence ID" value="NZ_JAAGWZ010000002.1"/>
</dbReference>
<comment type="caution">
    <text evidence="1">The sequence shown here is derived from an EMBL/GenBank/DDBJ whole genome shotgun (WGS) entry which is preliminary data.</text>
</comment>